<keyword evidence="1" id="KW-0805">Transcription regulation</keyword>
<dbReference type="SUPFAM" id="SSF53850">
    <property type="entry name" value="Periplasmic binding protein-like II"/>
    <property type="match status" value="1"/>
</dbReference>
<evidence type="ECO:0000313" key="6">
    <source>
        <dbReference type="Proteomes" id="UP001183388"/>
    </source>
</evidence>
<dbReference type="InterPro" id="IPR005119">
    <property type="entry name" value="LysR_subst-bd"/>
</dbReference>
<dbReference type="Pfam" id="PF03466">
    <property type="entry name" value="LysR_substrate"/>
    <property type="match status" value="1"/>
</dbReference>
<keyword evidence="3" id="KW-0804">Transcription</keyword>
<keyword evidence="6" id="KW-1185">Reference proteome</keyword>
<dbReference type="PANTHER" id="PTHR30118:SF15">
    <property type="entry name" value="TRANSCRIPTIONAL REGULATORY PROTEIN"/>
    <property type="match status" value="1"/>
</dbReference>
<evidence type="ECO:0000256" key="2">
    <source>
        <dbReference type="ARBA" id="ARBA00023125"/>
    </source>
</evidence>
<name>A0ABU2L7K1_9ACTN</name>
<accession>A0ABU2L7K1</accession>
<evidence type="ECO:0000256" key="1">
    <source>
        <dbReference type="ARBA" id="ARBA00023015"/>
    </source>
</evidence>
<dbReference type="PANTHER" id="PTHR30118">
    <property type="entry name" value="HTH-TYPE TRANSCRIPTIONAL REGULATOR LEUO-RELATED"/>
    <property type="match status" value="1"/>
</dbReference>
<evidence type="ECO:0000256" key="3">
    <source>
        <dbReference type="ARBA" id="ARBA00023163"/>
    </source>
</evidence>
<proteinExistence type="predicted"/>
<evidence type="ECO:0000313" key="5">
    <source>
        <dbReference type="EMBL" id="MDT0307554.1"/>
    </source>
</evidence>
<dbReference type="InterPro" id="IPR050389">
    <property type="entry name" value="LysR-type_TF"/>
</dbReference>
<dbReference type="Gene3D" id="3.40.190.10">
    <property type="entry name" value="Periplasmic binding protein-like II"/>
    <property type="match status" value="2"/>
</dbReference>
<organism evidence="5 6">
    <name type="scientific">Streptomyces boetiae</name>
    <dbReference type="NCBI Taxonomy" id="3075541"/>
    <lineage>
        <taxon>Bacteria</taxon>
        <taxon>Bacillati</taxon>
        <taxon>Actinomycetota</taxon>
        <taxon>Actinomycetes</taxon>
        <taxon>Kitasatosporales</taxon>
        <taxon>Streptomycetaceae</taxon>
        <taxon>Streptomyces</taxon>
    </lineage>
</organism>
<sequence length="211" mass="23538">MAMSDYALAVLGPPLIDAFEARAPSAELRFRHLGRTTRDDEEVPPRAVDGLVMPYGGPSRNLPHHELFRDEWVCVTAEDNDLIGPEPSTEELRALRWVIGYHNPQNGPPVIAALEAQGVHQNRYVTVDSFHLLPRLVAGSRRLALVQGRLARDLGPGTGLRVFRCPFELAPLIEAFRWHPAHTDDPAHTWLRALFRDTVRTRVAAPAPEDA</sequence>
<dbReference type="Proteomes" id="UP001183388">
    <property type="component" value="Unassembled WGS sequence"/>
</dbReference>
<dbReference type="InterPro" id="IPR037402">
    <property type="entry name" value="YidZ_PBP2"/>
</dbReference>
<keyword evidence="2" id="KW-0238">DNA-binding</keyword>
<gene>
    <name evidence="5" type="ORF">RM780_11340</name>
</gene>
<comment type="caution">
    <text evidence="5">The sequence shown here is derived from an EMBL/GenBank/DDBJ whole genome shotgun (WGS) entry which is preliminary data.</text>
</comment>
<dbReference type="EMBL" id="JAVREN010000012">
    <property type="protein sequence ID" value="MDT0307554.1"/>
    <property type="molecule type" value="Genomic_DNA"/>
</dbReference>
<reference evidence="6" key="1">
    <citation type="submission" date="2023-07" db="EMBL/GenBank/DDBJ databases">
        <title>30 novel species of actinomycetes from the DSMZ collection.</title>
        <authorList>
            <person name="Nouioui I."/>
        </authorList>
    </citation>
    <scope>NUCLEOTIDE SEQUENCE [LARGE SCALE GENOMIC DNA]</scope>
    <source>
        <strain evidence="6">DSM 44917</strain>
    </source>
</reference>
<dbReference type="CDD" id="cd08417">
    <property type="entry name" value="PBP2_Nitroaromatics_like"/>
    <property type="match status" value="1"/>
</dbReference>
<feature type="domain" description="LysR substrate-binding" evidence="4">
    <location>
        <begin position="2"/>
        <end position="198"/>
    </location>
</feature>
<protein>
    <submittedName>
        <fullName evidence="5">LysR substrate-binding domain-containing protein</fullName>
    </submittedName>
</protein>
<evidence type="ECO:0000259" key="4">
    <source>
        <dbReference type="Pfam" id="PF03466"/>
    </source>
</evidence>